<sequence length="139" mass="14982">MIVQLHLDSSFGGFTVSTLVGDLTTRGVDFSSVSATTGGGFVSDSCLCRAFWDLEFRFPRVLERMSLLSGLDLPANVIVGRKTSTGGFSLSIAIFAASYARLWTMELQKRIASVASSRVRLLDFVPPTSSNMMVDSSEG</sequence>
<accession>A0AAW2UXQ6</accession>
<reference evidence="1" key="2">
    <citation type="journal article" date="2024" name="Plant">
        <title>Genomic evolution and insights into agronomic trait innovations of Sesamum species.</title>
        <authorList>
            <person name="Miao H."/>
            <person name="Wang L."/>
            <person name="Qu L."/>
            <person name="Liu H."/>
            <person name="Sun Y."/>
            <person name="Le M."/>
            <person name="Wang Q."/>
            <person name="Wei S."/>
            <person name="Zheng Y."/>
            <person name="Lin W."/>
            <person name="Duan Y."/>
            <person name="Cao H."/>
            <person name="Xiong S."/>
            <person name="Wang X."/>
            <person name="Wei L."/>
            <person name="Li C."/>
            <person name="Ma Q."/>
            <person name="Ju M."/>
            <person name="Zhao R."/>
            <person name="Li G."/>
            <person name="Mu C."/>
            <person name="Tian Q."/>
            <person name="Mei H."/>
            <person name="Zhang T."/>
            <person name="Gao T."/>
            <person name="Zhang H."/>
        </authorList>
    </citation>
    <scope>NUCLEOTIDE SEQUENCE</scope>
    <source>
        <strain evidence="1">KEN1</strain>
    </source>
</reference>
<name>A0AAW2UXQ6_9LAMI</name>
<organism evidence="1">
    <name type="scientific">Sesamum latifolium</name>
    <dbReference type="NCBI Taxonomy" id="2727402"/>
    <lineage>
        <taxon>Eukaryota</taxon>
        <taxon>Viridiplantae</taxon>
        <taxon>Streptophyta</taxon>
        <taxon>Embryophyta</taxon>
        <taxon>Tracheophyta</taxon>
        <taxon>Spermatophyta</taxon>
        <taxon>Magnoliopsida</taxon>
        <taxon>eudicotyledons</taxon>
        <taxon>Gunneridae</taxon>
        <taxon>Pentapetalae</taxon>
        <taxon>asterids</taxon>
        <taxon>lamiids</taxon>
        <taxon>Lamiales</taxon>
        <taxon>Pedaliaceae</taxon>
        <taxon>Sesamum</taxon>
    </lineage>
</organism>
<dbReference type="AlphaFoldDB" id="A0AAW2UXQ6"/>
<protein>
    <submittedName>
        <fullName evidence="1">Uncharacterized protein</fullName>
    </submittedName>
</protein>
<evidence type="ECO:0000313" key="1">
    <source>
        <dbReference type="EMBL" id="KAL0421528.1"/>
    </source>
</evidence>
<proteinExistence type="predicted"/>
<dbReference type="EMBL" id="JACGWN010000011">
    <property type="protein sequence ID" value="KAL0421528.1"/>
    <property type="molecule type" value="Genomic_DNA"/>
</dbReference>
<gene>
    <name evidence="1" type="ORF">Slati_3175700</name>
</gene>
<reference evidence="1" key="1">
    <citation type="submission" date="2020-06" db="EMBL/GenBank/DDBJ databases">
        <authorList>
            <person name="Li T."/>
            <person name="Hu X."/>
            <person name="Zhang T."/>
            <person name="Song X."/>
            <person name="Zhang H."/>
            <person name="Dai N."/>
            <person name="Sheng W."/>
            <person name="Hou X."/>
            <person name="Wei L."/>
        </authorList>
    </citation>
    <scope>NUCLEOTIDE SEQUENCE</scope>
    <source>
        <strain evidence="1">KEN1</strain>
        <tissue evidence="1">Leaf</tissue>
    </source>
</reference>
<comment type="caution">
    <text evidence="1">The sequence shown here is derived from an EMBL/GenBank/DDBJ whole genome shotgun (WGS) entry which is preliminary data.</text>
</comment>